<feature type="region of interest" description="Disordered" evidence="8">
    <location>
        <begin position="292"/>
        <end position="311"/>
    </location>
</feature>
<reference evidence="11" key="1">
    <citation type="submission" date="2020-11" db="EMBL/GenBank/DDBJ databases">
        <authorList>
            <consortium name="DOE Joint Genome Institute"/>
            <person name="Ahrendt S."/>
            <person name="Riley R."/>
            <person name="Andreopoulos W."/>
            <person name="Labutti K."/>
            <person name="Pangilinan J."/>
            <person name="Ruiz-Duenas F.J."/>
            <person name="Barrasa J.M."/>
            <person name="Sanchez-Garcia M."/>
            <person name="Camarero S."/>
            <person name="Miyauchi S."/>
            <person name="Serrano A."/>
            <person name="Linde D."/>
            <person name="Babiker R."/>
            <person name="Drula E."/>
            <person name="Ayuso-Fernandez I."/>
            <person name="Pacheco R."/>
            <person name="Padilla G."/>
            <person name="Ferreira P."/>
            <person name="Barriuso J."/>
            <person name="Kellner H."/>
            <person name="Castanera R."/>
            <person name="Alfaro M."/>
            <person name="Ramirez L."/>
            <person name="Pisabarro A.G."/>
            <person name="Kuo A."/>
            <person name="Tritt A."/>
            <person name="Lipzen A."/>
            <person name="He G."/>
            <person name="Yan M."/>
            <person name="Ng V."/>
            <person name="Cullen D."/>
            <person name="Martin F."/>
            <person name="Rosso M.-N."/>
            <person name="Henrissat B."/>
            <person name="Hibbett D."/>
            <person name="Martinez A.T."/>
            <person name="Grigoriev I.V."/>
        </authorList>
    </citation>
    <scope>NUCLEOTIDE SEQUENCE</scope>
    <source>
        <strain evidence="11">AH 40177</strain>
    </source>
</reference>
<evidence type="ECO:0000256" key="5">
    <source>
        <dbReference type="ARBA" id="ARBA00023212"/>
    </source>
</evidence>
<dbReference type="CDD" id="cd00174">
    <property type="entry name" value="SH3"/>
    <property type="match status" value="1"/>
</dbReference>
<dbReference type="AlphaFoldDB" id="A0A9P5Q657"/>
<dbReference type="Pfam" id="PF00018">
    <property type="entry name" value="SH3_1"/>
    <property type="match status" value="1"/>
</dbReference>
<keyword evidence="5" id="KW-0206">Cytoskeleton</keyword>
<dbReference type="Gene3D" id="1.20.1270.60">
    <property type="entry name" value="Arfaptin homology (AH) domain/BAR domain"/>
    <property type="match status" value="1"/>
</dbReference>
<evidence type="ECO:0000256" key="1">
    <source>
        <dbReference type="ARBA" id="ARBA00004245"/>
    </source>
</evidence>
<name>A0A9P5Q657_9AGAR</name>
<keyword evidence="7" id="KW-0175">Coiled coil</keyword>
<sequence length="530" mass="58594">MAVRAQASTSSLTKYATAKSPGVDLYNGSTSRDFCNSFWGGGDAGVNVLFARMRGAARTTDNLRNFWKERSTIEEEYASKLLHLAQSTMGKDEIGELRNALDTLQLETEKLAKTHLQLSSQIRTEMEDPTTALLNKQLEHRRSTQSPVEKKFKSKLSQESYVTKAREKYQSDCFRIATYSQQLDNQSPDAERIRVKLKRAEQTVGANEKDYAAFAKTLSDMIPGWEEDWKNFCDSCQDLEEERLDFMKDNLWAYANAVSTICVADDESCETIRTVLDQLETDRDIEAFVQEYGTGNSIPNPPDFVPYSGSTNANGSTPSLVGSVTATAVSTRPANYARKSRKPFPAYTPAASANAAAALRRDPSVTSSGQNHRTPSPTRAPTNNNAFPPRGANNVPPPPPTSPPQIHQSPPQARNGNGPNGYSEPDPKRTAALTDRRMTLPPQPAGIEVAAPIPPAAPTGDERNKILFYGTLEAMYDYTATIDEEFNFQAGDIIAVTDIPDDGWWSGELLDEARREEGRHVFPSNFVRLF</sequence>
<dbReference type="InterPro" id="IPR001452">
    <property type="entry name" value="SH3_domain"/>
</dbReference>
<evidence type="ECO:0000256" key="3">
    <source>
        <dbReference type="ARBA" id="ARBA00022490"/>
    </source>
</evidence>
<evidence type="ECO:0000313" key="12">
    <source>
        <dbReference type="Proteomes" id="UP000772434"/>
    </source>
</evidence>
<dbReference type="Gene3D" id="2.30.30.40">
    <property type="entry name" value="SH3 Domains"/>
    <property type="match status" value="1"/>
</dbReference>
<keyword evidence="3" id="KW-0963">Cytoplasm</keyword>
<evidence type="ECO:0000256" key="8">
    <source>
        <dbReference type="SAM" id="MobiDB-lite"/>
    </source>
</evidence>
<dbReference type="InterPro" id="IPR036028">
    <property type="entry name" value="SH3-like_dom_sf"/>
</dbReference>
<dbReference type="OrthoDB" id="19092at2759"/>
<dbReference type="EMBL" id="JADNRY010000009">
    <property type="protein sequence ID" value="KAF9075489.1"/>
    <property type="molecule type" value="Genomic_DNA"/>
</dbReference>
<feature type="region of interest" description="Disordered" evidence="8">
    <location>
        <begin position="328"/>
        <end position="347"/>
    </location>
</feature>
<dbReference type="SMART" id="SM00326">
    <property type="entry name" value="SH3"/>
    <property type="match status" value="1"/>
</dbReference>
<dbReference type="PANTHER" id="PTHR23065:SF7">
    <property type="entry name" value="NOSTRIN, ISOFORM H"/>
    <property type="match status" value="1"/>
</dbReference>
<keyword evidence="4" id="KW-0597">Phosphoprotein</keyword>
<evidence type="ECO:0000256" key="6">
    <source>
        <dbReference type="PROSITE-ProRule" id="PRU00192"/>
    </source>
</evidence>
<protein>
    <recommendedName>
        <fullName evidence="13">SH3 domain-containing protein</fullName>
    </recommendedName>
</protein>
<evidence type="ECO:0000256" key="2">
    <source>
        <dbReference type="ARBA" id="ARBA00022443"/>
    </source>
</evidence>
<dbReference type="GO" id="GO:0120104">
    <property type="term" value="C:mitotic actomyosin contractile ring, proximal layer"/>
    <property type="evidence" value="ECO:0007669"/>
    <property type="project" value="TreeGrafter"/>
</dbReference>
<dbReference type="Pfam" id="PF00611">
    <property type="entry name" value="FCH"/>
    <property type="match status" value="1"/>
</dbReference>
<comment type="caution">
    <text evidence="11">The sequence shown here is derived from an EMBL/GenBank/DDBJ whole genome shotgun (WGS) entry which is preliminary data.</text>
</comment>
<dbReference type="PROSITE" id="PS50002">
    <property type="entry name" value="SH3"/>
    <property type="match status" value="1"/>
</dbReference>
<dbReference type="PROSITE" id="PS51741">
    <property type="entry name" value="F_BAR"/>
    <property type="match status" value="1"/>
</dbReference>
<organism evidence="11 12">
    <name type="scientific">Rhodocollybia butyracea</name>
    <dbReference type="NCBI Taxonomy" id="206335"/>
    <lineage>
        <taxon>Eukaryota</taxon>
        <taxon>Fungi</taxon>
        <taxon>Dikarya</taxon>
        <taxon>Basidiomycota</taxon>
        <taxon>Agaricomycotina</taxon>
        <taxon>Agaricomycetes</taxon>
        <taxon>Agaricomycetidae</taxon>
        <taxon>Agaricales</taxon>
        <taxon>Marasmiineae</taxon>
        <taxon>Omphalotaceae</taxon>
        <taxon>Rhodocollybia</taxon>
    </lineage>
</organism>
<dbReference type="SUPFAM" id="SSF50044">
    <property type="entry name" value="SH3-domain"/>
    <property type="match status" value="1"/>
</dbReference>
<dbReference type="PANTHER" id="PTHR23065">
    <property type="entry name" value="PROLINE-SERINE-THREONINE PHOSPHATASE INTERACTING PROTEIN 1"/>
    <property type="match status" value="1"/>
</dbReference>
<evidence type="ECO:0000259" key="10">
    <source>
        <dbReference type="PROSITE" id="PS51741"/>
    </source>
</evidence>
<dbReference type="SUPFAM" id="SSF103657">
    <property type="entry name" value="BAR/IMD domain-like"/>
    <property type="match status" value="1"/>
</dbReference>
<feature type="compositionally biased region" description="Polar residues" evidence="8">
    <location>
        <begin position="364"/>
        <end position="386"/>
    </location>
</feature>
<feature type="domain" description="F-BAR" evidence="10">
    <location>
        <begin position="32"/>
        <end position="284"/>
    </location>
</feature>
<dbReference type="InterPro" id="IPR001060">
    <property type="entry name" value="FCH_dom"/>
</dbReference>
<keyword evidence="12" id="KW-1185">Reference proteome</keyword>
<feature type="domain" description="SH3" evidence="9">
    <location>
        <begin position="467"/>
        <end position="530"/>
    </location>
</feature>
<dbReference type="GO" id="GO:0005543">
    <property type="term" value="F:phospholipid binding"/>
    <property type="evidence" value="ECO:0007669"/>
    <property type="project" value="TreeGrafter"/>
</dbReference>
<dbReference type="GO" id="GO:0009898">
    <property type="term" value="C:cytoplasmic side of plasma membrane"/>
    <property type="evidence" value="ECO:0007669"/>
    <property type="project" value="TreeGrafter"/>
</dbReference>
<dbReference type="Proteomes" id="UP000772434">
    <property type="component" value="Unassembled WGS sequence"/>
</dbReference>
<evidence type="ECO:0000256" key="4">
    <source>
        <dbReference type="ARBA" id="ARBA00022553"/>
    </source>
</evidence>
<dbReference type="SMART" id="SM00055">
    <property type="entry name" value="FCH"/>
    <property type="match status" value="1"/>
</dbReference>
<evidence type="ECO:0000256" key="7">
    <source>
        <dbReference type="PROSITE-ProRule" id="PRU01077"/>
    </source>
</evidence>
<proteinExistence type="predicted"/>
<accession>A0A9P5Q657</accession>
<feature type="region of interest" description="Disordered" evidence="8">
    <location>
        <begin position="352"/>
        <end position="429"/>
    </location>
</feature>
<evidence type="ECO:0000259" key="9">
    <source>
        <dbReference type="PROSITE" id="PS50002"/>
    </source>
</evidence>
<evidence type="ECO:0000313" key="11">
    <source>
        <dbReference type="EMBL" id="KAF9075489.1"/>
    </source>
</evidence>
<keyword evidence="2 6" id="KW-0728">SH3 domain</keyword>
<evidence type="ECO:0008006" key="13">
    <source>
        <dbReference type="Google" id="ProtNLM"/>
    </source>
</evidence>
<dbReference type="InterPro" id="IPR031160">
    <property type="entry name" value="F_BAR_dom"/>
</dbReference>
<gene>
    <name evidence="11" type="ORF">BDP27DRAFT_1212478</name>
</gene>
<dbReference type="PRINTS" id="PR00452">
    <property type="entry name" value="SH3DOMAIN"/>
</dbReference>
<comment type="subcellular location">
    <subcellularLocation>
        <location evidence="1">Cytoplasm</location>
        <location evidence="1">Cytoskeleton</location>
    </subcellularLocation>
</comment>
<dbReference type="InterPro" id="IPR027267">
    <property type="entry name" value="AH/BAR_dom_sf"/>
</dbReference>
<dbReference type="GO" id="GO:0030036">
    <property type="term" value="P:actin cytoskeleton organization"/>
    <property type="evidence" value="ECO:0007669"/>
    <property type="project" value="UniProtKB-ARBA"/>
</dbReference>